<feature type="domain" description="Transcription regulator AsnC/Lrp ligand binding" evidence="1">
    <location>
        <begin position="11"/>
        <end position="77"/>
    </location>
</feature>
<evidence type="ECO:0000259" key="1">
    <source>
        <dbReference type="Pfam" id="PF01037"/>
    </source>
</evidence>
<dbReference type="Pfam" id="PF01037">
    <property type="entry name" value="AsnC_trans_reg"/>
    <property type="match status" value="1"/>
</dbReference>
<dbReference type="Gene3D" id="3.30.70.920">
    <property type="match status" value="1"/>
</dbReference>
<accession>A0A564ZJ55</accession>
<evidence type="ECO:0000313" key="2">
    <source>
        <dbReference type="EMBL" id="VUZ85126.1"/>
    </source>
</evidence>
<proteinExistence type="predicted"/>
<organism evidence="2 3">
    <name type="scientific">Candidatus Methylomirabilis lanthanidiphila</name>
    <dbReference type="NCBI Taxonomy" id="2211376"/>
    <lineage>
        <taxon>Bacteria</taxon>
        <taxon>Candidatus Methylomirabilota</taxon>
        <taxon>Candidatus Methylomirabilia</taxon>
        <taxon>Candidatus Methylomirabilales</taxon>
        <taxon>Candidatus Methylomirabilaceae</taxon>
        <taxon>Candidatus Methylomirabilis</taxon>
    </lineage>
</organism>
<protein>
    <submittedName>
        <fullName evidence="2">AsnC family protein</fullName>
    </submittedName>
</protein>
<sequence length="77" mass="7957">MAVSAFVFLECVAGRSKDVAKLISGIPGVKLSHAVTGPHDVIAFVEGPDINALGITIISRIQAVSGVLRTTTNVVVE</sequence>
<keyword evidence="3" id="KW-1185">Reference proteome</keyword>
<gene>
    <name evidence="2" type="ORF">MELA_01502</name>
</gene>
<dbReference type="InterPro" id="IPR019887">
    <property type="entry name" value="Tscrpt_reg_AsnC/Lrp_C"/>
</dbReference>
<dbReference type="SUPFAM" id="SSF54909">
    <property type="entry name" value="Dimeric alpha+beta barrel"/>
    <property type="match status" value="1"/>
</dbReference>
<reference evidence="2 3" key="1">
    <citation type="submission" date="2019-07" db="EMBL/GenBank/DDBJ databases">
        <authorList>
            <person name="Cremers G."/>
        </authorList>
    </citation>
    <scope>NUCLEOTIDE SEQUENCE [LARGE SCALE GENOMIC DNA]</scope>
</reference>
<dbReference type="EMBL" id="CABIKM010000022">
    <property type="protein sequence ID" value="VUZ85126.1"/>
    <property type="molecule type" value="Genomic_DNA"/>
</dbReference>
<name>A0A564ZJ55_9BACT</name>
<dbReference type="InterPro" id="IPR011008">
    <property type="entry name" value="Dimeric_a/b-barrel"/>
</dbReference>
<dbReference type="Proteomes" id="UP000334340">
    <property type="component" value="Unassembled WGS sequence"/>
</dbReference>
<evidence type="ECO:0000313" key="3">
    <source>
        <dbReference type="Proteomes" id="UP000334340"/>
    </source>
</evidence>
<dbReference type="AlphaFoldDB" id="A0A564ZJ55"/>